<feature type="compositionally biased region" description="Low complexity" evidence="1">
    <location>
        <begin position="14"/>
        <end position="27"/>
    </location>
</feature>
<protein>
    <recommendedName>
        <fullName evidence="2">DUF6532 domain-containing protein</fullName>
    </recommendedName>
</protein>
<organism evidence="3 4">
    <name type="scientific">Mycena maculata</name>
    <dbReference type="NCBI Taxonomy" id="230809"/>
    <lineage>
        <taxon>Eukaryota</taxon>
        <taxon>Fungi</taxon>
        <taxon>Dikarya</taxon>
        <taxon>Basidiomycota</taxon>
        <taxon>Agaricomycotina</taxon>
        <taxon>Agaricomycetes</taxon>
        <taxon>Agaricomycetidae</taxon>
        <taxon>Agaricales</taxon>
        <taxon>Marasmiineae</taxon>
        <taxon>Mycenaceae</taxon>
        <taxon>Mycena</taxon>
    </lineage>
</organism>
<keyword evidence="4" id="KW-1185">Reference proteome</keyword>
<evidence type="ECO:0000259" key="2">
    <source>
        <dbReference type="Pfam" id="PF20149"/>
    </source>
</evidence>
<feature type="region of interest" description="Disordered" evidence="1">
    <location>
        <begin position="1"/>
        <end position="44"/>
    </location>
</feature>
<feature type="domain" description="DUF6532" evidence="2">
    <location>
        <begin position="53"/>
        <end position="244"/>
    </location>
</feature>
<dbReference type="InterPro" id="IPR045341">
    <property type="entry name" value="DUF6532"/>
</dbReference>
<dbReference type="AlphaFoldDB" id="A0AAD7H654"/>
<comment type="caution">
    <text evidence="3">The sequence shown here is derived from an EMBL/GenBank/DDBJ whole genome shotgun (WGS) entry which is preliminary data.</text>
</comment>
<evidence type="ECO:0000256" key="1">
    <source>
        <dbReference type="SAM" id="MobiDB-lite"/>
    </source>
</evidence>
<accession>A0AAD7H654</accession>
<feature type="region of interest" description="Disordered" evidence="1">
    <location>
        <begin position="292"/>
        <end position="313"/>
    </location>
</feature>
<reference evidence="3" key="1">
    <citation type="submission" date="2023-03" db="EMBL/GenBank/DDBJ databases">
        <title>Massive genome expansion in bonnet fungi (Mycena s.s.) driven by repeated elements and novel gene families across ecological guilds.</title>
        <authorList>
            <consortium name="Lawrence Berkeley National Laboratory"/>
            <person name="Harder C.B."/>
            <person name="Miyauchi S."/>
            <person name="Viragh M."/>
            <person name="Kuo A."/>
            <person name="Thoen E."/>
            <person name="Andreopoulos B."/>
            <person name="Lu D."/>
            <person name="Skrede I."/>
            <person name="Drula E."/>
            <person name="Henrissat B."/>
            <person name="Morin E."/>
            <person name="Kohler A."/>
            <person name="Barry K."/>
            <person name="LaButti K."/>
            <person name="Morin E."/>
            <person name="Salamov A."/>
            <person name="Lipzen A."/>
            <person name="Mereny Z."/>
            <person name="Hegedus B."/>
            <person name="Baldrian P."/>
            <person name="Stursova M."/>
            <person name="Weitz H."/>
            <person name="Taylor A."/>
            <person name="Grigoriev I.V."/>
            <person name="Nagy L.G."/>
            <person name="Martin F."/>
            <person name="Kauserud H."/>
        </authorList>
    </citation>
    <scope>NUCLEOTIDE SEQUENCE</scope>
    <source>
        <strain evidence="3">CBHHK188m</strain>
    </source>
</reference>
<name>A0AAD7H654_9AGAR</name>
<dbReference type="Pfam" id="PF20149">
    <property type="entry name" value="DUF6532"/>
    <property type="match status" value="1"/>
</dbReference>
<feature type="compositionally biased region" description="Acidic residues" evidence="1">
    <location>
        <begin position="296"/>
        <end position="306"/>
    </location>
</feature>
<evidence type="ECO:0000313" key="3">
    <source>
        <dbReference type="EMBL" id="KAJ7712831.1"/>
    </source>
</evidence>
<feature type="non-terminal residue" evidence="3">
    <location>
        <position position="1"/>
    </location>
</feature>
<dbReference type="EMBL" id="JARJLG010000416">
    <property type="protein sequence ID" value="KAJ7712831.1"/>
    <property type="molecule type" value="Genomic_DNA"/>
</dbReference>
<proteinExistence type="predicted"/>
<evidence type="ECO:0000313" key="4">
    <source>
        <dbReference type="Proteomes" id="UP001215280"/>
    </source>
</evidence>
<dbReference type="Proteomes" id="UP001215280">
    <property type="component" value="Unassembled WGS sequence"/>
</dbReference>
<gene>
    <name evidence="3" type="ORF">DFH07DRAFT_763371</name>
</gene>
<sequence length="313" mass="35091">RSSSPEVGDKHGRSSSADSDNMRSSQSQRTNTSGGRPRAKDLDERTKEYATTAMDLYRCYISTLVAFPDNLIDHQLLNRAWDTTCEQMGERLPLTPTVAKLITNRGPQVRGEVKTKVKPLVELLYGFKTGQNKKTIARNRKIAEDLKENSTFAFKHVKEKTGLYKHTIFQMAVNAMWFANRKDDGPRHPDLFSPSLPVEAFALVLTAVENSIDEYLTGIRMDVPFTSNDYRSVYEGHLKSLREFAEHTAKYQILDKILIRMHSDARFHSGAQPLAAATKATFSTQTLDAAIKEYEDGATTEDDSDAPEPVSPA</sequence>